<evidence type="ECO:0000313" key="5">
    <source>
        <dbReference type="EMBL" id="QGU08759.1"/>
    </source>
</evidence>
<dbReference type="PANTHER" id="PTHR30540:SF79">
    <property type="entry name" value="LOW AFFINITY POTASSIUM TRANSPORT SYSTEM PROTEIN KUP"/>
    <property type="match status" value="1"/>
</dbReference>
<feature type="domain" description="K+ potassium transporter integral membrane" evidence="4">
    <location>
        <begin position="55"/>
        <end position="114"/>
    </location>
</feature>
<feature type="region of interest" description="Disordered" evidence="2">
    <location>
        <begin position="1"/>
        <end position="47"/>
    </location>
</feature>
<comment type="similarity">
    <text evidence="1">Belongs to the HAK/KUP transporter (TC 2.A.72) family.</text>
</comment>
<keyword evidence="3" id="KW-0472">Membrane</keyword>
<reference evidence="5 6" key="1">
    <citation type="submission" date="2019-11" db="EMBL/GenBank/DDBJ databases">
        <title>Complete genome sequence of Corynebacterium kalinowskii 1959, a novel Corynebacterium species isolated from soil of a small paddock in Vilsendorf, Germany.</title>
        <authorList>
            <person name="Schaffert L."/>
            <person name="Ruwe M."/>
            <person name="Milse J."/>
            <person name="Hanuschka K."/>
            <person name="Ortseifen V."/>
            <person name="Droste J."/>
            <person name="Brandt D."/>
            <person name="Schlueter L."/>
            <person name="Kutter Y."/>
            <person name="Vinke S."/>
            <person name="Viehoefer P."/>
            <person name="Jacob L."/>
            <person name="Luebke N.-C."/>
            <person name="Schulte-Berndt E."/>
            <person name="Hain C."/>
            <person name="Linder M."/>
            <person name="Schmidt P."/>
            <person name="Wollenschlaeger L."/>
            <person name="Luttermann T."/>
            <person name="Thieme E."/>
            <person name="Hassa J."/>
            <person name="Haak M."/>
            <person name="Wittchen M."/>
            <person name="Mentz A."/>
            <person name="Persicke M."/>
            <person name="Busche T."/>
            <person name="Ruckert C."/>
        </authorList>
    </citation>
    <scope>NUCLEOTIDE SEQUENCE [LARGE SCALE GENOMIC DNA]</scope>
    <source>
        <strain evidence="5 6">2039</strain>
        <plasmid evidence="6">pcoccu</plasmid>
    </source>
</reference>
<dbReference type="EMBL" id="CP046456">
    <property type="protein sequence ID" value="QGU08759.1"/>
    <property type="molecule type" value="Genomic_DNA"/>
</dbReference>
<proteinExistence type="inferred from homology"/>
<evidence type="ECO:0000256" key="3">
    <source>
        <dbReference type="SAM" id="Phobius"/>
    </source>
</evidence>
<evidence type="ECO:0000256" key="2">
    <source>
        <dbReference type="SAM" id="MobiDB-lite"/>
    </source>
</evidence>
<organism evidence="5 6">
    <name type="scientific">Corynebacterium occultum</name>
    <dbReference type="NCBI Taxonomy" id="2675219"/>
    <lineage>
        <taxon>Bacteria</taxon>
        <taxon>Bacillati</taxon>
        <taxon>Actinomycetota</taxon>
        <taxon>Actinomycetes</taxon>
        <taxon>Mycobacteriales</taxon>
        <taxon>Corynebacteriaceae</taxon>
        <taxon>Corynebacterium</taxon>
    </lineage>
</organism>
<feature type="compositionally biased region" description="Low complexity" evidence="2">
    <location>
        <begin position="16"/>
        <end position="35"/>
    </location>
</feature>
<dbReference type="KEGG" id="cok:COCCU_14345"/>
<dbReference type="InterPro" id="IPR053951">
    <property type="entry name" value="K_trans_N"/>
</dbReference>
<gene>
    <name evidence="5" type="ORF">COCCU_14345</name>
</gene>
<sequence>MDNCRSHGPTGSPRQSSEAADPSSPSSGSAGSTAASKRKAVGTARSTIQPTSWPLALGALGVVFGDIDTSPLYALHTAFSMEHNKVTVAPENVYGIISMVLWTITLIVTVKYVLPYAP</sequence>
<evidence type="ECO:0000256" key="1">
    <source>
        <dbReference type="ARBA" id="ARBA00007019"/>
    </source>
</evidence>
<keyword evidence="6" id="KW-1185">Reference proteome</keyword>
<feature type="transmembrane region" description="Helical" evidence="3">
    <location>
        <begin position="93"/>
        <end position="114"/>
    </location>
</feature>
<keyword evidence="3" id="KW-1133">Transmembrane helix</keyword>
<dbReference type="GO" id="GO:0016020">
    <property type="term" value="C:membrane"/>
    <property type="evidence" value="ECO:0007669"/>
    <property type="project" value="InterPro"/>
</dbReference>
<name>A0A6B8W0Q5_9CORY</name>
<keyword evidence="5" id="KW-0614">Plasmid</keyword>
<dbReference type="InterPro" id="IPR003855">
    <property type="entry name" value="K+_transporter"/>
</dbReference>
<protein>
    <submittedName>
        <fullName evidence="5">Potassium transport protein Kup</fullName>
    </submittedName>
</protein>
<evidence type="ECO:0000259" key="4">
    <source>
        <dbReference type="Pfam" id="PF02705"/>
    </source>
</evidence>
<geneLocation type="plasmid" evidence="6">
    <name>pcoccu</name>
</geneLocation>
<dbReference type="Pfam" id="PF02705">
    <property type="entry name" value="K_trans"/>
    <property type="match status" value="1"/>
</dbReference>
<dbReference type="GO" id="GO:0015079">
    <property type="term" value="F:potassium ion transmembrane transporter activity"/>
    <property type="evidence" value="ECO:0007669"/>
    <property type="project" value="InterPro"/>
</dbReference>
<dbReference type="Proteomes" id="UP000424462">
    <property type="component" value="Plasmid pCOCCU"/>
</dbReference>
<dbReference type="AlphaFoldDB" id="A0A6B8W0Q5"/>
<keyword evidence="3" id="KW-0812">Transmembrane</keyword>
<evidence type="ECO:0000313" key="6">
    <source>
        <dbReference type="Proteomes" id="UP000424462"/>
    </source>
</evidence>
<accession>A0A6B8W0Q5</accession>
<dbReference type="PANTHER" id="PTHR30540">
    <property type="entry name" value="OSMOTIC STRESS POTASSIUM TRANSPORTER"/>
    <property type="match status" value="1"/>
</dbReference>